<proteinExistence type="predicted"/>
<sequence>MEQEQTPPTATPSGRLDTLGMTEAELFAYLEEILREEAIEAAEANETTPAEELASPGFMAARAASTYAISLILANNAYLARHLLDLGALPVGGTGDGDRGTGAV</sequence>
<protein>
    <submittedName>
        <fullName evidence="1">Uncharacterized protein</fullName>
    </submittedName>
</protein>
<accession>A0A6J4U080</accession>
<dbReference type="EMBL" id="CADCWE010000091">
    <property type="protein sequence ID" value="CAA9537248.1"/>
    <property type="molecule type" value="Genomic_DNA"/>
</dbReference>
<dbReference type="AlphaFoldDB" id="A0A6J4U080"/>
<organism evidence="1">
    <name type="scientific">uncultured Thermomicrobiales bacterium</name>
    <dbReference type="NCBI Taxonomy" id="1645740"/>
    <lineage>
        <taxon>Bacteria</taxon>
        <taxon>Pseudomonadati</taxon>
        <taxon>Thermomicrobiota</taxon>
        <taxon>Thermomicrobia</taxon>
        <taxon>Thermomicrobiales</taxon>
        <taxon>environmental samples</taxon>
    </lineage>
</organism>
<reference evidence="1" key="1">
    <citation type="submission" date="2020-02" db="EMBL/GenBank/DDBJ databases">
        <authorList>
            <person name="Meier V. D."/>
        </authorList>
    </citation>
    <scope>NUCLEOTIDE SEQUENCE</scope>
    <source>
        <strain evidence="1">AVDCRST_MAG73</strain>
    </source>
</reference>
<name>A0A6J4U080_9BACT</name>
<gene>
    <name evidence="1" type="ORF">AVDCRST_MAG73-1454</name>
</gene>
<evidence type="ECO:0000313" key="1">
    <source>
        <dbReference type="EMBL" id="CAA9537248.1"/>
    </source>
</evidence>